<accession>A0A0C1ZLK1</accession>
<dbReference type="AlphaFoldDB" id="A0A0C1ZLK1"/>
<reference evidence="1 2" key="1">
    <citation type="submission" date="2014-12" db="EMBL/GenBank/DDBJ databases">
        <title>Genome assembly of Enhygromyxa salina DSM 15201.</title>
        <authorList>
            <person name="Sharma G."/>
            <person name="Subramanian S."/>
        </authorList>
    </citation>
    <scope>NUCLEOTIDE SEQUENCE [LARGE SCALE GENOMIC DNA]</scope>
    <source>
        <strain evidence="1 2">DSM 15201</strain>
    </source>
</reference>
<proteinExistence type="predicted"/>
<comment type="caution">
    <text evidence="1">The sequence shown here is derived from an EMBL/GenBank/DDBJ whole genome shotgun (WGS) entry which is preliminary data.</text>
</comment>
<evidence type="ECO:0000313" key="2">
    <source>
        <dbReference type="Proteomes" id="UP000031599"/>
    </source>
</evidence>
<evidence type="ECO:0000313" key="1">
    <source>
        <dbReference type="EMBL" id="KIG18409.1"/>
    </source>
</evidence>
<gene>
    <name evidence="1" type="ORF">DB30_00694</name>
</gene>
<sequence>MYAEYGITSNKAPKIDDHLGQLRAELNAIKAEYSLCTHPDLVKDLLDLLPPDTIPGAP</sequence>
<dbReference type="Proteomes" id="UP000031599">
    <property type="component" value="Unassembled WGS sequence"/>
</dbReference>
<name>A0A0C1ZLK1_9BACT</name>
<protein>
    <submittedName>
        <fullName evidence="1">Uncharacterized protein</fullName>
    </submittedName>
</protein>
<organism evidence="1 2">
    <name type="scientific">Enhygromyxa salina</name>
    <dbReference type="NCBI Taxonomy" id="215803"/>
    <lineage>
        <taxon>Bacteria</taxon>
        <taxon>Pseudomonadati</taxon>
        <taxon>Myxococcota</taxon>
        <taxon>Polyangia</taxon>
        <taxon>Nannocystales</taxon>
        <taxon>Nannocystaceae</taxon>
        <taxon>Enhygromyxa</taxon>
    </lineage>
</organism>
<dbReference type="EMBL" id="JMCC02000011">
    <property type="protein sequence ID" value="KIG18409.1"/>
    <property type="molecule type" value="Genomic_DNA"/>
</dbReference>